<feature type="chain" id="PRO_5030587831" evidence="1">
    <location>
        <begin position="22"/>
        <end position="106"/>
    </location>
</feature>
<accession>A0A7R7WC80</accession>
<sequence length="106" mass="12135">MPPFLWLRYFDLFLLAPDCSTHSVPPTCRGHQLGALEYPAYANSGDVASLAMLTALHDYSLPDHSNLQRMLLVGDLPRHKATQEVNLFPQWTWLFCQYRTLITEIS</sequence>
<proteinExistence type="predicted"/>
<dbReference type="Proteomes" id="UP000661280">
    <property type="component" value="Chromosome 5"/>
</dbReference>
<dbReference type="AlphaFoldDB" id="A0A7R7WC80"/>
<keyword evidence="3" id="KW-1185">Reference proteome</keyword>
<feature type="signal peptide" evidence="1">
    <location>
        <begin position="1"/>
        <end position="21"/>
    </location>
</feature>
<reference evidence="2" key="2">
    <citation type="submission" date="2021-02" db="EMBL/GenBank/DDBJ databases">
        <title>Aspergillus luchuensis mut. kawachii IFO 4304 genome sequence.</title>
        <authorList>
            <person name="Mori K."/>
            <person name="Kadooka C."/>
            <person name="Goto M."/>
            <person name="Futagami T."/>
        </authorList>
    </citation>
    <scope>NUCLEOTIDE SEQUENCE</scope>
    <source>
        <strain evidence="2">IFO 4308</strain>
    </source>
</reference>
<dbReference type="GeneID" id="64961608"/>
<evidence type="ECO:0000256" key="1">
    <source>
        <dbReference type="SAM" id="SignalP"/>
    </source>
</evidence>
<reference evidence="2" key="1">
    <citation type="submission" date="2021-01" db="EMBL/GenBank/DDBJ databases">
        <authorList>
            <consortium name="Aspergillus luchuensis mut. kawachii IFO 4304 genome sequencing consortium"/>
            <person name="Kazuki M."/>
            <person name="Futagami T."/>
        </authorList>
    </citation>
    <scope>NUCLEOTIDE SEQUENCE</scope>
    <source>
        <strain evidence="2">IFO 4308</strain>
    </source>
</reference>
<evidence type="ECO:0000313" key="2">
    <source>
        <dbReference type="EMBL" id="BCS00287.1"/>
    </source>
</evidence>
<name>A0A7R7WC80_ASPKA</name>
<dbReference type="KEGG" id="aluc:AKAW2_50628S"/>
<organism evidence="2 3">
    <name type="scientific">Aspergillus kawachii</name>
    <name type="common">White koji mold</name>
    <name type="synonym">Aspergillus awamori var. kawachi</name>
    <dbReference type="NCBI Taxonomy" id="1069201"/>
    <lineage>
        <taxon>Eukaryota</taxon>
        <taxon>Fungi</taxon>
        <taxon>Dikarya</taxon>
        <taxon>Ascomycota</taxon>
        <taxon>Pezizomycotina</taxon>
        <taxon>Eurotiomycetes</taxon>
        <taxon>Eurotiomycetidae</taxon>
        <taxon>Eurotiales</taxon>
        <taxon>Aspergillaceae</taxon>
        <taxon>Aspergillus</taxon>
        <taxon>Aspergillus subgen. Circumdati</taxon>
    </lineage>
</organism>
<keyword evidence="1" id="KW-0732">Signal</keyword>
<dbReference type="RefSeq" id="XP_041544049.1">
    <property type="nucleotide sequence ID" value="XM_041690467.1"/>
</dbReference>
<protein>
    <submittedName>
        <fullName evidence="2">Uncharacterized protein</fullName>
    </submittedName>
</protein>
<evidence type="ECO:0000313" key="3">
    <source>
        <dbReference type="Proteomes" id="UP000661280"/>
    </source>
</evidence>
<dbReference type="EMBL" id="AP024429">
    <property type="protein sequence ID" value="BCS00287.1"/>
    <property type="molecule type" value="Genomic_DNA"/>
</dbReference>
<gene>
    <name evidence="2" type="ORF">AKAW2_50628S</name>
</gene>